<evidence type="ECO:0000313" key="4">
    <source>
        <dbReference type="EMBL" id="KEQ93070.1"/>
    </source>
</evidence>
<dbReference type="AlphaFoldDB" id="A0A074Y5S6"/>
<feature type="region of interest" description="Disordered" evidence="2">
    <location>
        <begin position="44"/>
        <end position="101"/>
    </location>
</feature>
<dbReference type="InParanoid" id="A0A074Y5S6"/>
<dbReference type="GeneID" id="25370862"/>
<dbReference type="GO" id="GO:0008270">
    <property type="term" value="F:zinc ion binding"/>
    <property type="evidence" value="ECO:0007669"/>
    <property type="project" value="UniProtKB-KW"/>
</dbReference>
<protein>
    <recommendedName>
        <fullName evidence="3">C3H1-type domain-containing protein</fullName>
    </recommendedName>
</protein>
<organism evidence="4 5">
    <name type="scientific">Aureobasidium subglaciale (strain EXF-2481)</name>
    <name type="common">Aureobasidium pullulans var. subglaciale</name>
    <dbReference type="NCBI Taxonomy" id="1043005"/>
    <lineage>
        <taxon>Eukaryota</taxon>
        <taxon>Fungi</taxon>
        <taxon>Dikarya</taxon>
        <taxon>Ascomycota</taxon>
        <taxon>Pezizomycotina</taxon>
        <taxon>Dothideomycetes</taxon>
        <taxon>Dothideomycetidae</taxon>
        <taxon>Dothideales</taxon>
        <taxon>Saccotheciaceae</taxon>
        <taxon>Aureobasidium</taxon>
    </lineage>
</organism>
<dbReference type="OrthoDB" id="3925634at2759"/>
<dbReference type="RefSeq" id="XP_013341496.1">
    <property type="nucleotide sequence ID" value="XM_013486042.1"/>
</dbReference>
<sequence>MDLRQYLVAPYEQSPQPQQYEEVLTREQVVRGLAAHPDLLASIIRSGSTSPPPALTTPPVPTSPRVGSHGSKRSQDLVPFAPMSGPGTTNDDSPVPPAIKAPSILAASPTPTHTSPTTLNNQNRLRKQERYAKRKATIFAHAETRRTRQNAKYLDAIPYLNNDVPYGTSCDVTTKSRVCFFWYHGLCTKKGKECRDAHVLMEIPGFVQPPEGFVHQEKCLRDWCPGDWMWEHDPDALDVAEALDTAEDVPGFAEEEDFEMFDGEDMDM</sequence>
<feature type="compositionally biased region" description="Pro residues" evidence="2">
    <location>
        <begin position="50"/>
        <end position="62"/>
    </location>
</feature>
<dbReference type="Proteomes" id="UP000030641">
    <property type="component" value="Unassembled WGS sequence"/>
</dbReference>
<dbReference type="PROSITE" id="PS50103">
    <property type="entry name" value="ZF_C3H1"/>
    <property type="match status" value="1"/>
</dbReference>
<dbReference type="InterPro" id="IPR000571">
    <property type="entry name" value="Znf_CCCH"/>
</dbReference>
<gene>
    <name evidence="4" type="ORF">AUEXF2481DRAFT_7025</name>
</gene>
<proteinExistence type="predicted"/>
<accession>A0A074Y5S6</accession>
<keyword evidence="1" id="KW-0479">Metal-binding</keyword>
<dbReference type="EMBL" id="KL584767">
    <property type="protein sequence ID" value="KEQ93070.1"/>
    <property type="molecule type" value="Genomic_DNA"/>
</dbReference>
<feature type="region of interest" description="Disordered" evidence="2">
    <location>
        <begin position="1"/>
        <end position="20"/>
    </location>
</feature>
<name>A0A074Y5S6_AURSE</name>
<reference evidence="4 5" key="1">
    <citation type="journal article" date="2014" name="BMC Genomics">
        <title>Genome sequencing of four Aureobasidium pullulans varieties: biotechnological potential, stress tolerance, and description of new species.</title>
        <authorList>
            <person name="Gostin Ar C."/>
            <person name="Ohm R.A."/>
            <person name="Kogej T."/>
            <person name="Sonjak S."/>
            <person name="Turk M."/>
            <person name="Zajc J."/>
            <person name="Zalar P."/>
            <person name="Grube M."/>
            <person name="Sun H."/>
            <person name="Han J."/>
            <person name="Sharma A."/>
            <person name="Chiniquy J."/>
            <person name="Ngan C.Y."/>
            <person name="Lipzen A."/>
            <person name="Barry K."/>
            <person name="Grigoriev I.V."/>
            <person name="Gunde-Cimerman N."/>
        </authorList>
    </citation>
    <scope>NUCLEOTIDE SEQUENCE [LARGE SCALE GENOMIC DNA]</scope>
    <source>
        <strain evidence="4 5">EXF-2481</strain>
    </source>
</reference>
<feature type="compositionally biased region" description="Low complexity" evidence="2">
    <location>
        <begin position="10"/>
        <end position="20"/>
    </location>
</feature>
<keyword evidence="1" id="KW-0862">Zinc</keyword>
<keyword evidence="5" id="KW-1185">Reference proteome</keyword>
<keyword evidence="1" id="KW-0863">Zinc-finger</keyword>
<feature type="zinc finger region" description="C3H1-type" evidence="1">
    <location>
        <begin position="173"/>
        <end position="201"/>
    </location>
</feature>
<evidence type="ECO:0000313" key="5">
    <source>
        <dbReference type="Proteomes" id="UP000030641"/>
    </source>
</evidence>
<evidence type="ECO:0000256" key="2">
    <source>
        <dbReference type="SAM" id="MobiDB-lite"/>
    </source>
</evidence>
<evidence type="ECO:0000259" key="3">
    <source>
        <dbReference type="PROSITE" id="PS50103"/>
    </source>
</evidence>
<feature type="domain" description="C3H1-type" evidence="3">
    <location>
        <begin position="173"/>
        <end position="201"/>
    </location>
</feature>
<dbReference type="HOGENOM" id="CLU_1038211_0_0_1"/>
<evidence type="ECO:0000256" key="1">
    <source>
        <dbReference type="PROSITE-ProRule" id="PRU00723"/>
    </source>
</evidence>